<dbReference type="Gene3D" id="1.10.1740.10">
    <property type="match status" value="1"/>
</dbReference>
<dbReference type="GO" id="GO:0006352">
    <property type="term" value="P:DNA-templated transcription initiation"/>
    <property type="evidence" value="ECO:0007669"/>
    <property type="project" value="InterPro"/>
</dbReference>
<evidence type="ECO:0000256" key="3">
    <source>
        <dbReference type="ARBA" id="ARBA00023082"/>
    </source>
</evidence>
<dbReference type="InterPro" id="IPR013325">
    <property type="entry name" value="RNA_pol_sigma_r2"/>
</dbReference>
<dbReference type="InterPro" id="IPR013249">
    <property type="entry name" value="RNA_pol_sigma70_r4_t2"/>
</dbReference>
<dbReference type="EMBL" id="CP035952">
    <property type="protein sequence ID" value="QBF26989.1"/>
    <property type="molecule type" value="Genomic_DNA"/>
</dbReference>
<dbReference type="Proteomes" id="UP000291130">
    <property type="component" value="Chromosome"/>
</dbReference>
<keyword evidence="2" id="KW-0805">Transcription regulation</keyword>
<evidence type="ECO:0000256" key="1">
    <source>
        <dbReference type="ARBA" id="ARBA00010641"/>
    </source>
</evidence>
<keyword evidence="4" id="KW-0804">Transcription</keyword>
<dbReference type="CDD" id="cd06171">
    <property type="entry name" value="Sigma70_r4"/>
    <property type="match status" value="1"/>
</dbReference>
<keyword evidence="3" id="KW-0731">Sigma factor</keyword>
<dbReference type="PANTHER" id="PTHR43133:SF63">
    <property type="entry name" value="RNA POLYMERASE SIGMA FACTOR FECI-RELATED"/>
    <property type="match status" value="1"/>
</dbReference>
<dbReference type="InterPro" id="IPR013324">
    <property type="entry name" value="RNA_pol_sigma_r3/r4-like"/>
</dbReference>
<feature type="domain" description="RNA polymerase sigma-70 region 2" evidence="5">
    <location>
        <begin position="17"/>
        <end position="82"/>
    </location>
</feature>
<organism evidence="7 8">
    <name type="scientific">Pseudomonas tructae</name>
    <dbReference type="NCBI Taxonomy" id="2518644"/>
    <lineage>
        <taxon>Bacteria</taxon>
        <taxon>Pseudomonadati</taxon>
        <taxon>Pseudomonadota</taxon>
        <taxon>Gammaproteobacteria</taxon>
        <taxon>Pseudomonadales</taxon>
        <taxon>Pseudomonadaceae</taxon>
        <taxon>Pseudomonas</taxon>
    </lineage>
</organism>
<dbReference type="NCBIfam" id="TIGR02937">
    <property type="entry name" value="sigma70-ECF"/>
    <property type="match status" value="1"/>
</dbReference>
<evidence type="ECO:0000259" key="6">
    <source>
        <dbReference type="Pfam" id="PF08281"/>
    </source>
</evidence>
<dbReference type="OrthoDB" id="9180690at2"/>
<proteinExistence type="inferred from homology"/>
<keyword evidence="8" id="KW-1185">Reference proteome</keyword>
<dbReference type="InterPro" id="IPR007627">
    <property type="entry name" value="RNA_pol_sigma70_r2"/>
</dbReference>
<dbReference type="SUPFAM" id="SSF88946">
    <property type="entry name" value="Sigma2 domain of RNA polymerase sigma factors"/>
    <property type="match status" value="1"/>
</dbReference>
<dbReference type="InterPro" id="IPR039425">
    <property type="entry name" value="RNA_pol_sigma-70-like"/>
</dbReference>
<feature type="domain" description="RNA polymerase sigma factor 70 region 4 type 2" evidence="6">
    <location>
        <begin position="117"/>
        <end position="167"/>
    </location>
</feature>
<dbReference type="Pfam" id="PF08281">
    <property type="entry name" value="Sigma70_r4_2"/>
    <property type="match status" value="1"/>
</dbReference>
<dbReference type="AlphaFoldDB" id="A0A411MJM1"/>
<gene>
    <name evidence="7" type="ORF">EXN22_15305</name>
</gene>
<evidence type="ECO:0000259" key="5">
    <source>
        <dbReference type="Pfam" id="PF04542"/>
    </source>
</evidence>
<evidence type="ECO:0000313" key="7">
    <source>
        <dbReference type="EMBL" id="QBF26989.1"/>
    </source>
</evidence>
<name>A0A411MJM1_9PSED</name>
<dbReference type="GO" id="GO:0016987">
    <property type="term" value="F:sigma factor activity"/>
    <property type="evidence" value="ECO:0007669"/>
    <property type="project" value="UniProtKB-KW"/>
</dbReference>
<reference evidence="7 8" key="1">
    <citation type="submission" date="2019-02" db="EMBL/GenBank/DDBJ databases">
        <title>Complete genome sequence of Pseudomonas sp. SNU WT1 isolated from rainbow trout.</title>
        <authorList>
            <person name="Oh W.T."/>
            <person name="Park S.C."/>
        </authorList>
    </citation>
    <scope>NUCLEOTIDE SEQUENCE [LARGE SCALE GENOMIC DNA]</scope>
    <source>
        <strain evidence="7 8">SNU WT1</strain>
    </source>
</reference>
<evidence type="ECO:0000256" key="2">
    <source>
        <dbReference type="ARBA" id="ARBA00023015"/>
    </source>
</evidence>
<evidence type="ECO:0000256" key="4">
    <source>
        <dbReference type="ARBA" id="ARBA00023163"/>
    </source>
</evidence>
<evidence type="ECO:0000313" key="8">
    <source>
        <dbReference type="Proteomes" id="UP000291130"/>
    </source>
</evidence>
<dbReference type="InterPro" id="IPR036388">
    <property type="entry name" value="WH-like_DNA-bd_sf"/>
</dbReference>
<dbReference type="SUPFAM" id="SSF88659">
    <property type="entry name" value="Sigma3 and sigma4 domains of RNA polymerase sigma factors"/>
    <property type="match status" value="1"/>
</dbReference>
<sequence>MPVSMKAPPPADSLDTLYKGYHGWLLGWLRRRLECPHNAADMAQDTFVRLLSAGAYVAPREPRAFLATVARRLLVDRSRRQKLEQAYREELARHVEHLEQAPSPEQLLAAVNALEHIARALEQMSSRVRQVFILRHLEGLSHAQIAERFQVSSKTVQNDLVQALLQCHAARESAR</sequence>
<dbReference type="InterPro" id="IPR014284">
    <property type="entry name" value="RNA_pol_sigma-70_dom"/>
</dbReference>
<dbReference type="Pfam" id="PF04542">
    <property type="entry name" value="Sigma70_r2"/>
    <property type="match status" value="1"/>
</dbReference>
<dbReference type="KEGG" id="ptk:EXN22_15305"/>
<dbReference type="Gene3D" id="1.10.10.10">
    <property type="entry name" value="Winged helix-like DNA-binding domain superfamily/Winged helix DNA-binding domain"/>
    <property type="match status" value="1"/>
</dbReference>
<protein>
    <submittedName>
        <fullName evidence="7">Sigma-70 family RNA polymerase sigma factor</fullName>
    </submittedName>
</protein>
<comment type="similarity">
    <text evidence="1">Belongs to the sigma-70 factor family. ECF subfamily.</text>
</comment>
<dbReference type="PANTHER" id="PTHR43133">
    <property type="entry name" value="RNA POLYMERASE ECF-TYPE SIGMA FACTO"/>
    <property type="match status" value="1"/>
</dbReference>
<accession>A0A411MJM1</accession>
<dbReference type="GO" id="GO:0003677">
    <property type="term" value="F:DNA binding"/>
    <property type="evidence" value="ECO:0007669"/>
    <property type="project" value="InterPro"/>
</dbReference>